<reference evidence="3" key="1">
    <citation type="submission" date="2016-10" db="EMBL/GenBank/DDBJ databases">
        <authorList>
            <person name="Benchimol M."/>
            <person name="Almeida L.G."/>
            <person name="Vasconcelos A.T."/>
            <person name="Perreira-Neves A."/>
            <person name="Rosa I.A."/>
            <person name="Tasca T."/>
            <person name="Bogo M.R."/>
            <person name="de Souza W."/>
        </authorList>
    </citation>
    <scope>NUCLEOTIDE SEQUENCE [LARGE SCALE GENOMIC DNA]</scope>
    <source>
        <strain evidence="3">K</strain>
    </source>
</reference>
<gene>
    <name evidence="3" type="ORF">TRFO_28908</name>
</gene>
<keyword evidence="1" id="KW-0812">Transmembrane</keyword>
<proteinExistence type="predicted"/>
<dbReference type="InterPro" id="IPR042556">
    <property type="entry name" value="AZUL_sf"/>
</dbReference>
<sequence>MEPSTEPNLDILNALFIQLTEGCGSIHCRCIHCFSSKSFVHKNKNPEEIIKWMKSNTKYMCSSICPALYKRKIVKNSYNFEKFIKSKMFFGNISRFVSYIDSKEKFCSLFWGLSTFSKKNYNFDEKFICSFINDTQNLKSKLLTDVIKQRVIDICISDYSHYNQRGLFVFFAFSHLLTYSQFIVMFLRIVKFVQKGPRNLVHDLYYRVSGGVMSLPTLEVKSIHYIYK</sequence>
<organism evidence="3 4">
    <name type="scientific">Tritrichomonas foetus</name>
    <dbReference type="NCBI Taxonomy" id="1144522"/>
    <lineage>
        <taxon>Eukaryota</taxon>
        <taxon>Metamonada</taxon>
        <taxon>Parabasalia</taxon>
        <taxon>Tritrichomonadida</taxon>
        <taxon>Tritrichomonadidae</taxon>
        <taxon>Tritrichomonas</taxon>
    </lineage>
</organism>
<feature type="domain" description="Ubiquitin-protein ligase E3A N-terminal zinc-binding" evidence="2">
    <location>
        <begin position="13"/>
        <end position="48"/>
    </location>
</feature>
<accession>A0A1J4JWX2</accession>
<dbReference type="RefSeq" id="XP_068356785.1">
    <property type="nucleotide sequence ID" value="XM_068506454.1"/>
</dbReference>
<dbReference type="GeneID" id="94841158"/>
<dbReference type="Pfam" id="PF16558">
    <property type="entry name" value="AZUL"/>
    <property type="match status" value="1"/>
</dbReference>
<name>A0A1J4JWX2_9EUKA</name>
<dbReference type="Gene3D" id="6.10.130.10">
    <property type="entry name" value="Ubiquitin-protein ligase E3A, N-terminal zinc-binding domain (AZUL)"/>
    <property type="match status" value="1"/>
</dbReference>
<keyword evidence="4" id="KW-1185">Reference proteome</keyword>
<keyword evidence="1" id="KW-1133">Transmembrane helix</keyword>
<dbReference type="InterPro" id="IPR032353">
    <property type="entry name" value="AZUL"/>
</dbReference>
<evidence type="ECO:0000313" key="4">
    <source>
        <dbReference type="Proteomes" id="UP000179807"/>
    </source>
</evidence>
<comment type="caution">
    <text evidence="3">The sequence shown here is derived from an EMBL/GenBank/DDBJ whole genome shotgun (WGS) entry which is preliminary data.</text>
</comment>
<dbReference type="Proteomes" id="UP000179807">
    <property type="component" value="Unassembled WGS sequence"/>
</dbReference>
<keyword evidence="1" id="KW-0472">Membrane</keyword>
<dbReference type="AlphaFoldDB" id="A0A1J4JWX2"/>
<feature type="transmembrane region" description="Helical" evidence="1">
    <location>
        <begin position="167"/>
        <end position="190"/>
    </location>
</feature>
<evidence type="ECO:0000256" key="1">
    <source>
        <dbReference type="SAM" id="Phobius"/>
    </source>
</evidence>
<dbReference type="EMBL" id="MLAK01000819">
    <property type="protein sequence ID" value="OHT03649.1"/>
    <property type="molecule type" value="Genomic_DNA"/>
</dbReference>
<evidence type="ECO:0000259" key="2">
    <source>
        <dbReference type="Pfam" id="PF16558"/>
    </source>
</evidence>
<evidence type="ECO:0000313" key="3">
    <source>
        <dbReference type="EMBL" id="OHT03649.1"/>
    </source>
</evidence>
<protein>
    <recommendedName>
        <fullName evidence="2">Ubiquitin-protein ligase E3A N-terminal zinc-binding domain-containing protein</fullName>
    </recommendedName>
</protein>
<dbReference type="VEuPathDB" id="TrichDB:TRFO_28908"/>